<evidence type="ECO:0000256" key="1">
    <source>
        <dbReference type="SAM" id="SignalP"/>
    </source>
</evidence>
<dbReference type="AlphaFoldDB" id="A0A1N6EFJ3"/>
<keyword evidence="1" id="KW-0732">Signal</keyword>
<protein>
    <submittedName>
        <fullName evidence="2">Uncharacterized protein</fullName>
    </submittedName>
</protein>
<organism evidence="2 3">
    <name type="scientific">Chryseobacterium scophthalmum</name>
    <dbReference type="NCBI Taxonomy" id="59733"/>
    <lineage>
        <taxon>Bacteria</taxon>
        <taxon>Pseudomonadati</taxon>
        <taxon>Bacteroidota</taxon>
        <taxon>Flavobacteriia</taxon>
        <taxon>Flavobacteriales</taxon>
        <taxon>Weeksellaceae</taxon>
        <taxon>Chryseobacterium group</taxon>
        <taxon>Chryseobacterium</taxon>
    </lineage>
</organism>
<sequence length="224" mass="26231">MKNNSNFIFKLSIAFLLVFSSSFLYGQQIINNNQTETIKLPVKKILQYFNDFNYHYLSEYKLNETKIDSITQNNNITTLYLTENKNYESAIILTDLNKYQKIIKQKSFETNILMLFKGEYNAETLKYPIKPSINESFSKNGILKWKIKIEKADENSTKLTFIFDSFDKKNKQKFISTFSKGIDKHFKYTIQQIFITENFKRQVLNYLANSSKSDASDAVPTKGN</sequence>
<dbReference type="STRING" id="59733.SAMN05421769_0295"/>
<feature type="signal peptide" evidence="1">
    <location>
        <begin position="1"/>
        <end position="26"/>
    </location>
</feature>
<feature type="chain" id="PRO_5012748919" evidence="1">
    <location>
        <begin position="27"/>
        <end position="224"/>
    </location>
</feature>
<gene>
    <name evidence="2" type="ORF">SAMN05421769_0295</name>
</gene>
<dbReference type="EMBL" id="FSRQ01000001">
    <property type="protein sequence ID" value="SIN81828.1"/>
    <property type="molecule type" value="Genomic_DNA"/>
</dbReference>
<name>A0A1N6EFJ3_9FLAO</name>
<evidence type="ECO:0000313" key="3">
    <source>
        <dbReference type="Proteomes" id="UP000184782"/>
    </source>
</evidence>
<keyword evidence="3" id="KW-1185">Reference proteome</keyword>
<accession>A0A1N6EFJ3</accession>
<proteinExistence type="predicted"/>
<evidence type="ECO:0000313" key="2">
    <source>
        <dbReference type="EMBL" id="SIN81828.1"/>
    </source>
</evidence>
<dbReference type="Proteomes" id="UP000184782">
    <property type="component" value="Unassembled WGS sequence"/>
</dbReference>
<reference evidence="3" key="1">
    <citation type="submission" date="2016-12" db="EMBL/GenBank/DDBJ databases">
        <authorList>
            <person name="Varghese N."/>
            <person name="Submissions S."/>
        </authorList>
    </citation>
    <scope>NUCLEOTIDE SEQUENCE [LARGE SCALE GENOMIC DNA]</scope>
    <source>
        <strain evidence="3">DSM 16779</strain>
    </source>
</reference>